<evidence type="ECO:0008006" key="8">
    <source>
        <dbReference type="Google" id="ProtNLM"/>
    </source>
</evidence>
<dbReference type="CDD" id="cd06171">
    <property type="entry name" value="Sigma70_r4"/>
    <property type="match status" value="1"/>
</dbReference>
<evidence type="ECO:0000313" key="7">
    <source>
        <dbReference type="EMBL" id="SVA14036.1"/>
    </source>
</evidence>
<dbReference type="InterPro" id="IPR013324">
    <property type="entry name" value="RNA_pol_sigma_r3/r4-like"/>
</dbReference>
<feature type="domain" description="RNA polymerase sigma-70 region 2" evidence="5">
    <location>
        <begin position="35"/>
        <end position="98"/>
    </location>
</feature>
<dbReference type="EMBL" id="UINC01004398">
    <property type="protein sequence ID" value="SVA14036.1"/>
    <property type="molecule type" value="Genomic_DNA"/>
</dbReference>
<dbReference type="Pfam" id="PF08281">
    <property type="entry name" value="Sigma70_r4_2"/>
    <property type="match status" value="1"/>
</dbReference>
<dbReference type="PANTHER" id="PTHR43133:SF51">
    <property type="entry name" value="RNA POLYMERASE SIGMA FACTOR"/>
    <property type="match status" value="1"/>
</dbReference>
<dbReference type="GO" id="GO:0006352">
    <property type="term" value="P:DNA-templated transcription initiation"/>
    <property type="evidence" value="ECO:0007669"/>
    <property type="project" value="InterPro"/>
</dbReference>
<name>A0A381TD18_9ZZZZ</name>
<accession>A0A381TD18</accession>
<dbReference type="InterPro" id="IPR013249">
    <property type="entry name" value="RNA_pol_sigma70_r4_t2"/>
</dbReference>
<dbReference type="AlphaFoldDB" id="A0A381TD18"/>
<protein>
    <recommendedName>
        <fullName evidence="8">HTH luxR-type domain-containing protein</fullName>
    </recommendedName>
</protein>
<dbReference type="InterPro" id="IPR014284">
    <property type="entry name" value="RNA_pol_sigma-70_dom"/>
</dbReference>
<dbReference type="InterPro" id="IPR036388">
    <property type="entry name" value="WH-like_DNA-bd_sf"/>
</dbReference>
<evidence type="ECO:0000256" key="1">
    <source>
        <dbReference type="ARBA" id="ARBA00010641"/>
    </source>
</evidence>
<evidence type="ECO:0000256" key="3">
    <source>
        <dbReference type="ARBA" id="ARBA00023082"/>
    </source>
</evidence>
<sequence>MSFSQPKKDKEIEESLVREFQGGNLKAYDKIAKIYQKKIYGLSFNLTRNQMDAQDVTQEVLLTLFRKINMFQGKSAFSSWVYRITLNTSYMKLRSKKKEPNISIDELMPSFNGAGFQQEKIQDWSENTESLMFNTETRDVINKAVDLLPEKEKVVFLLRDVEGLSTEKTGEIMNLTVPAVKSRLHRARLFLRKKLSYYFEEFSSRKAEK</sequence>
<reference evidence="7" key="1">
    <citation type="submission" date="2018-05" db="EMBL/GenBank/DDBJ databases">
        <authorList>
            <person name="Lanie J.A."/>
            <person name="Ng W.-L."/>
            <person name="Kazmierczak K.M."/>
            <person name="Andrzejewski T.M."/>
            <person name="Davidsen T.M."/>
            <person name="Wayne K.J."/>
            <person name="Tettelin H."/>
            <person name="Glass J.I."/>
            <person name="Rusch D."/>
            <person name="Podicherti R."/>
            <person name="Tsui H.-C.T."/>
            <person name="Winkler M.E."/>
        </authorList>
    </citation>
    <scope>NUCLEOTIDE SEQUENCE</scope>
</reference>
<gene>
    <name evidence="7" type="ORF">METZ01_LOCUS66890</name>
</gene>
<proteinExistence type="inferred from homology"/>
<dbReference type="InterPro" id="IPR007627">
    <property type="entry name" value="RNA_pol_sigma70_r2"/>
</dbReference>
<evidence type="ECO:0000259" key="6">
    <source>
        <dbReference type="Pfam" id="PF08281"/>
    </source>
</evidence>
<feature type="domain" description="RNA polymerase sigma factor 70 region 4 type 2" evidence="6">
    <location>
        <begin position="141"/>
        <end position="191"/>
    </location>
</feature>
<comment type="similarity">
    <text evidence="1">Belongs to the sigma-70 factor family. ECF subfamily.</text>
</comment>
<keyword evidence="3" id="KW-0731">Sigma factor</keyword>
<organism evidence="7">
    <name type="scientific">marine metagenome</name>
    <dbReference type="NCBI Taxonomy" id="408172"/>
    <lineage>
        <taxon>unclassified sequences</taxon>
        <taxon>metagenomes</taxon>
        <taxon>ecological metagenomes</taxon>
    </lineage>
</organism>
<evidence type="ECO:0000256" key="2">
    <source>
        <dbReference type="ARBA" id="ARBA00023015"/>
    </source>
</evidence>
<dbReference type="Pfam" id="PF04542">
    <property type="entry name" value="Sigma70_r2"/>
    <property type="match status" value="1"/>
</dbReference>
<dbReference type="Gene3D" id="1.10.10.10">
    <property type="entry name" value="Winged helix-like DNA-binding domain superfamily/Winged helix DNA-binding domain"/>
    <property type="match status" value="1"/>
</dbReference>
<dbReference type="GO" id="GO:0003677">
    <property type="term" value="F:DNA binding"/>
    <property type="evidence" value="ECO:0007669"/>
    <property type="project" value="InterPro"/>
</dbReference>
<dbReference type="PANTHER" id="PTHR43133">
    <property type="entry name" value="RNA POLYMERASE ECF-TYPE SIGMA FACTO"/>
    <property type="match status" value="1"/>
</dbReference>
<dbReference type="InterPro" id="IPR039425">
    <property type="entry name" value="RNA_pol_sigma-70-like"/>
</dbReference>
<dbReference type="SUPFAM" id="SSF88946">
    <property type="entry name" value="Sigma2 domain of RNA polymerase sigma factors"/>
    <property type="match status" value="1"/>
</dbReference>
<dbReference type="GO" id="GO:0016987">
    <property type="term" value="F:sigma factor activity"/>
    <property type="evidence" value="ECO:0007669"/>
    <property type="project" value="UniProtKB-KW"/>
</dbReference>
<dbReference type="InterPro" id="IPR013325">
    <property type="entry name" value="RNA_pol_sigma_r2"/>
</dbReference>
<evidence type="ECO:0000256" key="4">
    <source>
        <dbReference type="ARBA" id="ARBA00023163"/>
    </source>
</evidence>
<dbReference type="Gene3D" id="1.10.1740.10">
    <property type="match status" value="1"/>
</dbReference>
<dbReference type="NCBIfam" id="TIGR02937">
    <property type="entry name" value="sigma70-ECF"/>
    <property type="match status" value="1"/>
</dbReference>
<keyword evidence="2" id="KW-0805">Transcription regulation</keyword>
<dbReference type="SUPFAM" id="SSF88659">
    <property type="entry name" value="Sigma3 and sigma4 domains of RNA polymerase sigma factors"/>
    <property type="match status" value="1"/>
</dbReference>
<keyword evidence="4" id="KW-0804">Transcription</keyword>
<evidence type="ECO:0000259" key="5">
    <source>
        <dbReference type="Pfam" id="PF04542"/>
    </source>
</evidence>